<dbReference type="PROSITE" id="PS50216">
    <property type="entry name" value="DHHC"/>
    <property type="match status" value="1"/>
</dbReference>
<dbReference type="PANTHER" id="PTHR22883">
    <property type="entry name" value="ZINC FINGER DHHC DOMAIN CONTAINING PROTEIN"/>
    <property type="match status" value="1"/>
</dbReference>
<comment type="caution">
    <text evidence="14">The sequence shown here is derived from an EMBL/GenBank/DDBJ whole genome shotgun (WGS) entry which is preliminary data.</text>
</comment>
<evidence type="ECO:0000313" key="15">
    <source>
        <dbReference type="EMBL" id="CAL1127163.1"/>
    </source>
</evidence>
<evidence type="ECO:0000256" key="11">
    <source>
        <dbReference type="SAM" id="Phobius"/>
    </source>
</evidence>
<dbReference type="Proteomes" id="UP001152797">
    <property type="component" value="Unassembled WGS sequence"/>
</dbReference>
<keyword evidence="9" id="KW-0012">Acyltransferase</keyword>
<feature type="chain" id="PRO_5043272048" description="protein S-acyltransferase" evidence="12">
    <location>
        <begin position="18"/>
        <end position="1016"/>
    </location>
</feature>
<evidence type="ECO:0000256" key="7">
    <source>
        <dbReference type="ARBA" id="ARBA00023139"/>
    </source>
</evidence>
<feature type="domain" description="Palmitoyltransferase DHHC" evidence="13">
    <location>
        <begin position="725"/>
        <end position="837"/>
    </location>
</feature>
<dbReference type="EMBL" id="CAMXCT020000098">
    <property type="protein sequence ID" value="CAL1127163.1"/>
    <property type="molecule type" value="Genomic_DNA"/>
</dbReference>
<feature type="signal peptide" evidence="12">
    <location>
        <begin position="1"/>
        <end position="17"/>
    </location>
</feature>
<comment type="catalytic activity">
    <reaction evidence="10">
        <text>L-cysteinyl-[protein] + hexadecanoyl-CoA = S-hexadecanoyl-L-cysteinyl-[protein] + CoA</text>
        <dbReference type="Rhea" id="RHEA:36683"/>
        <dbReference type="Rhea" id="RHEA-COMP:10131"/>
        <dbReference type="Rhea" id="RHEA-COMP:11032"/>
        <dbReference type="ChEBI" id="CHEBI:29950"/>
        <dbReference type="ChEBI" id="CHEBI:57287"/>
        <dbReference type="ChEBI" id="CHEBI:57379"/>
        <dbReference type="ChEBI" id="CHEBI:74151"/>
        <dbReference type="EC" id="2.3.1.225"/>
    </reaction>
</comment>
<keyword evidence="5 11" id="KW-1133">Transmembrane helix</keyword>
<reference evidence="14" key="1">
    <citation type="submission" date="2022-10" db="EMBL/GenBank/DDBJ databases">
        <authorList>
            <person name="Chen Y."/>
            <person name="Dougan E. K."/>
            <person name="Chan C."/>
            <person name="Rhodes N."/>
            <person name="Thang M."/>
        </authorList>
    </citation>
    <scope>NUCLEOTIDE SEQUENCE</scope>
</reference>
<evidence type="ECO:0000256" key="9">
    <source>
        <dbReference type="ARBA" id="ARBA00023315"/>
    </source>
</evidence>
<evidence type="ECO:0000259" key="13">
    <source>
        <dbReference type="Pfam" id="PF01529"/>
    </source>
</evidence>
<feature type="transmembrane region" description="Helical" evidence="11">
    <location>
        <begin position="845"/>
        <end position="867"/>
    </location>
</feature>
<evidence type="ECO:0000256" key="5">
    <source>
        <dbReference type="ARBA" id="ARBA00022989"/>
    </source>
</evidence>
<keyword evidence="12" id="KW-0732">Signal</keyword>
<sequence>MLGWLLLSISAIDGILGTEYHHLLSIHTTIEKVLAGLVFAAAVLVIGIVCCQALKSQMRRVERVQVVLQLLLAILCMAYVVLAAVFGIIPMVPLGMAIVIAPPTVALTSMLEQQLHNLARGLNMKKRSSSMKGGKFSFKTFKDWLQQGAPESMASMDLDVNEEILEQGLATAPNPWQAEDDELCPEISIPWFQVSPATYERMSDAPEKCPSPCPEDNVPGVTGWNPNTGASHVVDAFIGFSSSAGAIPPMAEMQAMWWCRLLEDKVKDSLGTAWRYYMFALAKEMGAAPSLRHWLWRDWRVMLTCAFGHLVAKRTCLFSVFKDHSAVQLARHAGFRGPELMAEAVGLGDRRIDEPIMADPADCWKEAEEASDKLRGCRMNSDEDALVAGHGGFAGVSALKDLFLTRALGSSFPFYLLTANRNTCTACTPNALELVRRRSSRAKDASAARKKCKLCYGNWRKIAALCIRSSQSAPSVPGDTYCNGLIQPVHNWAYPPYDEGYDASRGYSRNEWNEGDYGCDESSPATCGNLPFVLGGSWNKSNMKLWEGWPGRNRFCCFGSFLVPGKLCPSVATLPTILTVVIVFCLAELPRLSAFWKILVVVTAGLLLVGVIFGFLQAMATEPGVQVRQSMLPALTVSKDGRKTVLKLCDMYASVSRPPGRPLEPWRPAESEERKRVQSKFAEEMNKKIDQMPYFDEDDEADQFQMNRIEWFWCSLMEDERIQHLKNCTTCQVRRLPGTSHCKVCDNCVRDFDHHCYWIGNCVGARNHRSFICFLTCLAMLGWLLLSISAIDGILGTEYHHLLSIHTTIEKVLAGLVFAAAVLVIGIVCCQALKSQMRRVERVQVVLQLLLAILCMAYVVLAAVFGIIPMVPLGMAIVIAPPTVALTSMLEQQLHNLARGLNMKKRSSSMKGGKFSFKTFKDWLQQGAPESMASMDLDVNEEILEQGLATAPNPWQAEDDELCPEISIPWFQVSPATYERMSDAPEKCPSPCPEDNVPGVTGWNPNTGASHVVDAV</sequence>
<evidence type="ECO:0000256" key="10">
    <source>
        <dbReference type="ARBA" id="ARBA00048048"/>
    </source>
</evidence>
<organism evidence="14">
    <name type="scientific">Cladocopium goreaui</name>
    <dbReference type="NCBI Taxonomy" id="2562237"/>
    <lineage>
        <taxon>Eukaryota</taxon>
        <taxon>Sar</taxon>
        <taxon>Alveolata</taxon>
        <taxon>Dinophyceae</taxon>
        <taxon>Suessiales</taxon>
        <taxon>Symbiodiniaceae</taxon>
        <taxon>Cladocopium</taxon>
    </lineage>
</organism>
<dbReference type="GO" id="GO:0005794">
    <property type="term" value="C:Golgi apparatus"/>
    <property type="evidence" value="ECO:0007669"/>
    <property type="project" value="TreeGrafter"/>
</dbReference>
<evidence type="ECO:0000256" key="3">
    <source>
        <dbReference type="ARBA" id="ARBA00022679"/>
    </source>
</evidence>
<name>A0A9P1FF14_9DINO</name>
<protein>
    <recommendedName>
        <fullName evidence="2">protein S-acyltransferase</fullName>
        <ecNumber evidence="2">2.3.1.225</ecNumber>
    </recommendedName>
</protein>
<reference evidence="15" key="2">
    <citation type="submission" date="2024-04" db="EMBL/GenBank/DDBJ databases">
        <authorList>
            <person name="Chen Y."/>
            <person name="Shah S."/>
            <person name="Dougan E. K."/>
            <person name="Thang M."/>
            <person name="Chan C."/>
        </authorList>
    </citation>
    <scope>NUCLEOTIDE SEQUENCE [LARGE SCALE GENOMIC DNA]</scope>
</reference>
<feature type="transmembrane region" description="Helical" evidence="11">
    <location>
        <begin position="595"/>
        <end position="616"/>
    </location>
</feature>
<proteinExistence type="predicted"/>
<dbReference type="GO" id="GO:0019706">
    <property type="term" value="F:protein-cysteine S-palmitoyltransferase activity"/>
    <property type="evidence" value="ECO:0007669"/>
    <property type="project" value="UniProtKB-EC"/>
</dbReference>
<accession>A0A9P1FF14</accession>
<dbReference type="Pfam" id="PF01529">
    <property type="entry name" value="DHHC"/>
    <property type="match status" value="1"/>
</dbReference>
<feature type="transmembrane region" description="Helical" evidence="11">
    <location>
        <begin position="771"/>
        <end position="791"/>
    </location>
</feature>
<keyword evidence="4 11" id="KW-0812">Transmembrane</keyword>
<keyword evidence="3" id="KW-0808">Transferase</keyword>
<dbReference type="AlphaFoldDB" id="A0A9P1FF14"/>
<gene>
    <name evidence="14" type="ORF">C1SCF055_LOCUS2245</name>
</gene>
<keyword evidence="16" id="KW-1185">Reference proteome</keyword>
<dbReference type="InterPro" id="IPR039859">
    <property type="entry name" value="PFA4/ZDH16/20/ERF2-like"/>
</dbReference>
<evidence type="ECO:0000256" key="1">
    <source>
        <dbReference type="ARBA" id="ARBA00004127"/>
    </source>
</evidence>
<dbReference type="InterPro" id="IPR001594">
    <property type="entry name" value="Palmitoyltrfase_DHHC"/>
</dbReference>
<evidence type="ECO:0000256" key="12">
    <source>
        <dbReference type="SAM" id="SignalP"/>
    </source>
</evidence>
<dbReference type="EMBL" id="CAMXCT030000098">
    <property type="protein sequence ID" value="CAL4761100.1"/>
    <property type="molecule type" value="Genomic_DNA"/>
</dbReference>
<keyword evidence="8" id="KW-0449">Lipoprotein</keyword>
<evidence type="ECO:0000313" key="16">
    <source>
        <dbReference type="Proteomes" id="UP001152797"/>
    </source>
</evidence>
<feature type="transmembrane region" description="Helical" evidence="11">
    <location>
        <begin position="66"/>
        <end position="88"/>
    </location>
</feature>
<comment type="subcellular location">
    <subcellularLocation>
        <location evidence="1">Endomembrane system</location>
        <topology evidence="1">Multi-pass membrane protein</topology>
    </subcellularLocation>
</comment>
<dbReference type="GO" id="GO:0005783">
    <property type="term" value="C:endoplasmic reticulum"/>
    <property type="evidence" value="ECO:0007669"/>
    <property type="project" value="TreeGrafter"/>
</dbReference>
<keyword evidence="6 11" id="KW-0472">Membrane</keyword>
<dbReference type="EC" id="2.3.1.225" evidence="2"/>
<dbReference type="EMBL" id="CAMXCT010000098">
    <property type="protein sequence ID" value="CAI3973788.1"/>
    <property type="molecule type" value="Genomic_DNA"/>
</dbReference>
<evidence type="ECO:0000256" key="4">
    <source>
        <dbReference type="ARBA" id="ARBA00022692"/>
    </source>
</evidence>
<feature type="transmembrane region" description="Helical" evidence="11">
    <location>
        <begin position="811"/>
        <end position="833"/>
    </location>
</feature>
<dbReference type="OrthoDB" id="4096362at2759"/>
<dbReference type="GO" id="GO:0006612">
    <property type="term" value="P:protein targeting to membrane"/>
    <property type="evidence" value="ECO:0007669"/>
    <property type="project" value="TreeGrafter"/>
</dbReference>
<evidence type="ECO:0000256" key="2">
    <source>
        <dbReference type="ARBA" id="ARBA00012210"/>
    </source>
</evidence>
<evidence type="ECO:0000313" key="14">
    <source>
        <dbReference type="EMBL" id="CAI3973788.1"/>
    </source>
</evidence>
<evidence type="ECO:0000256" key="6">
    <source>
        <dbReference type="ARBA" id="ARBA00023136"/>
    </source>
</evidence>
<dbReference type="PANTHER" id="PTHR22883:SF43">
    <property type="entry name" value="PALMITOYLTRANSFERASE APP"/>
    <property type="match status" value="1"/>
</dbReference>
<evidence type="ECO:0000256" key="8">
    <source>
        <dbReference type="ARBA" id="ARBA00023288"/>
    </source>
</evidence>
<feature type="transmembrane region" description="Helical" evidence="11">
    <location>
        <begin position="33"/>
        <end position="54"/>
    </location>
</feature>
<keyword evidence="7" id="KW-0564">Palmitate</keyword>